<comment type="caution">
    <text evidence="2">The sequence shown here is derived from an EMBL/GenBank/DDBJ whole genome shotgun (WGS) entry which is preliminary data.</text>
</comment>
<dbReference type="EMBL" id="CAJOBA010081112">
    <property type="protein sequence ID" value="CAF4441929.1"/>
    <property type="molecule type" value="Genomic_DNA"/>
</dbReference>
<dbReference type="AlphaFoldDB" id="A0A8S2WJ00"/>
<dbReference type="Proteomes" id="UP000677228">
    <property type="component" value="Unassembled WGS sequence"/>
</dbReference>
<proteinExistence type="predicted"/>
<reference evidence="2" key="1">
    <citation type="submission" date="2021-02" db="EMBL/GenBank/DDBJ databases">
        <authorList>
            <person name="Nowell W R."/>
        </authorList>
    </citation>
    <scope>NUCLEOTIDE SEQUENCE</scope>
</reference>
<sequence length="54" mass="6249">LLGKSYTMSRKQAWSFLFQQIAVDLTRGVEEQALLDAKQPHTSIFSTYPIFRTE</sequence>
<dbReference type="EMBL" id="CAJNOK010056175">
    <property type="protein sequence ID" value="CAF1621903.1"/>
    <property type="molecule type" value="Genomic_DNA"/>
</dbReference>
<gene>
    <name evidence="1" type="ORF">OVA965_LOCUS43250</name>
    <name evidence="2" type="ORF">TMI583_LOCUS45430</name>
</gene>
<evidence type="ECO:0000313" key="2">
    <source>
        <dbReference type="EMBL" id="CAF4441929.1"/>
    </source>
</evidence>
<accession>A0A8S2WJ00</accession>
<organism evidence="2 3">
    <name type="scientific">Didymodactylos carnosus</name>
    <dbReference type="NCBI Taxonomy" id="1234261"/>
    <lineage>
        <taxon>Eukaryota</taxon>
        <taxon>Metazoa</taxon>
        <taxon>Spiralia</taxon>
        <taxon>Gnathifera</taxon>
        <taxon>Rotifera</taxon>
        <taxon>Eurotatoria</taxon>
        <taxon>Bdelloidea</taxon>
        <taxon>Philodinida</taxon>
        <taxon>Philodinidae</taxon>
        <taxon>Didymodactylos</taxon>
    </lineage>
</organism>
<evidence type="ECO:0000313" key="1">
    <source>
        <dbReference type="EMBL" id="CAF1621903.1"/>
    </source>
</evidence>
<feature type="non-terminal residue" evidence="2">
    <location>
        <position position="1"/>
    </location>
</feature>
<dbReference type="Proteomes" id="UP000682733">
    <property type="component" value="Unassembled WGS sequence"/>
</dbReference>
<evidence type="ECO:0000313" key="3">
    <source>
        <dbReference type="Proteomes" id="UP000682733"/>
    </source>
</evidence>
<name>A0A8S2WJ00_9BILA</name>
<protein>
    <submittedName>
        <fullName evidence="2">Uncharacterized protein</fullName>
    </submittedName>
</protein>